<name>A0A382P8U4_9ZZZZ</name>
<evidence type="ECO:0008006" key="2">
    <source>
        <dbReference type="Google" id="ProtNLM"/>
    </source>
</evidence>
<protein>
    <recommendedName>
        <fullName evidence="2">PD-(D/E)XK endonuclease-like domain-containing protein</fullName>
    </recommendedName>
</protein>
<evidence type="ECO:0000313" key="1">
    <source>
        <dbReference type="EMBL" id="SVC69158.1"/>
    </source>
</evidence>
<proteinExistence type="predicted"/>
<sequence>MTANPGKNAVYGLRNRAYRQSRGGYRPTSASCMIKDEYGYDKLIGKCHRAEWFRLNGVKATDPPSDRAHGIFATGNGMEDYFQEVWRNQGLLLDGNVLNYGQVGPDDRIIISGESDIILWDHELDADGKVTKIHRDKAIGIEMKTCRGYFAKKMVFGIGNKMYPHGAPKYEHIMQTAMYLMMREEHEKHYNVKIDHYIIFYFAVDTGHYTQFKISLSNGYDGDIIVETLDGTPIEPDVAYQLIAGKTLNAWEGLNTDNILERYAELADKLDEPNPPDREYQLRYDDKTVKIKLDTGDMSKTKYNEWLKKPLAEVGDWQCSYCDFKGHCYPVSIFSED</sequence>
<dbReference type="AlphaFoldDB" id="A0A382P8U4"/>
<dbReference type="Gene3D" id="3.90.320.10">
    <property type="match status" value="1"/>
</dbReference>
<accession>A0A382P8U4</accession>
<reference evidence="1" key="1">
    <citation type="submission" date="2018-05" db="EMBL/GenBank/DDBJ databases">
        <authorList>
            <person name="Lanie J.A."/>
            <person name="Ng W.-L."/>
            <person name="Kazmierczak K.M."/>
            <person name="Andrzejewski T.M."/>
            <person name="Davidsen T.M."/>
            <person name="Wayne K.J."/>
            <person name="Tettelin H."/>
            <person name="Glass J.I."/>
            <person name="Rusch D."/>
            <person name="Podicherti R."/>
            <person name="Tsui H.-C.T."/>
            <person name="Winkler M.E."/>
        </authorList>
    </citation>
    <scope>NUCLEOTIDE SEQUENCE</scope>
</reference>
<organism evidence="1">
    <name type="scientific">marine metagenome</name>
    <dbReference type="NCBI Taxonomy" id="408172"/>
    <lineage>
        <taxon>unclassified sequences</taxon>
        <taxon>metagenomes</taxon>
        <taxon>ecological metagenomes</taxon>
    </lineage>
</organism>
<dbReference type="InterPro" id="IPR011604">
    <property type="entry name" value="PDDEXK-like_dom_sf"/>
</dbReference>
<dbReference type="EMBL" id="UINC01105314">
    <property type="protein sequence ID" value="SVC69158.1"/>
    <property type="molecule type" value="Genomic_DNA"/>
</dbReference>
<gene>
    <name evidence="1" type="ORF">METZ01_LOCUS322012</name>
</gene>
<feature type="non-terminal residue" evidence="1">
    <location>
        <position position="337"/>
    </location>
</feature>